<proteinExistence type="predicted"/>
<dbReference type="Proteomes" id="UP000001761">
    <property type="component" value="Segment"/>
</dbReference>
<reference evidence="1 2" key="1">
    <citation type="journal article" date="2002" name="Appl. Environ. Microbiol.">
        <title>Genomic sequence and evolution of marine cyanophage P60: a new insight on lytic and lysogenic phages.</title>
        <authorList>
            <person name="Chen F."/>
            <person name="Lu J."/>
        </authorList>
    </citation>
    <scope>NUCLEOTIDE SEQUENCE</scope>
</reference>
<protein>
    <submittedName>
        <fullName evidence="1">Uncharacterized protein</fullName>
    </submittedName>
</protein>
<organism evidence="1 2">
    <name type="scientific">Synechococcus phage P60</name>
    <dbReference type="NCBI Taxonomy" id="2905923"/>
    <lineage>
        <taxon>Viruses</taxon>
        <taxon>Duplodnaviria</taxon>
        <taxon>Heunggongvirae</taxon>
        <taxon>Uroviricota</taxon>
        <taxon>Caudoviricetes</taxon>
        <taxon>Autographivirales</taxon>
        <taxon>Tiilvirus</taxon>
        <taxon>Tiilvirus P60</taxon>
    </lineage>
</organism>
<evidence type="ECO:0000313" key="1">
    <source>
        <dbReference type="EMBL" id="AAL73296.1"/>
    </source>
</evidence>
<dbReference type="EMBL" id="AF338467">
    <property type="protein sequence ID" value="AAL73296.1"/>
    <property type="molecule type" value="Genomic_DNA"/>
</dbReference>
<name>Q8W6Y3_9CAUD</name>
<dbReference type="InterPro" id="IPR021957">
    <property type="entry name" value="DUF3574"/>
</dbReference>
<gene>
    <name evidence="1" type="ORF">P60_gp54</name>
</gene>
<evidence type="ECO:0000313" key="2">
    <source>
        <dbReference type="Proteomes" id="UP000001761"/>
    </source>
</evidence>
<dbReference type="RefSeq" id="NP_570358.1">
    <property type="nucleotide sequence ID" value="NC_003390.2"/>
</dbReference>
<dbReference type="Pfam" id="PF12098">
    <property type="entry name" value="DUF3574"/>
    <property type="match status" value="1"/>
</dbReference>
<dbReference type="GeneID" id="932730"/>
<keyword evidence="2" id="KW-1185">Reference proteome</keyword>
<accession>Q8W6Y3</accession>
<dbReference type="KEGG" id="vg:932730"/>
<sequence>MKLFRIYCGLDTNGQLHPEIARQTAERLALKFFPHGHTIYEARGRWMGEVVACTEDTMIIEVLLDERTGAQAKVYELAGAYKERCYQESVMITETQVEASFV</sequence>